<dbReference type="GO" id="GO:0006829">
    <property type="term" value="P:zinc ion transport"/>
    <property type="evidence" value="ECO:0007669"/>
    <property type="project" value="InterPro"/>
</dbReference>
<dbReference type="AlphaFoldDB" id="A0A0N5AHG2"/>
<accession>A0A0N5AHG2</accession>
<feature type="transmembrane region" description="Helical" evidence="7">
    <location>
        <begin position="280"/>
        <end position="302"/>
    </location>
</feature>
<feature type="transmembrane region" description="Helical" evidence="7">
    <location>
        <begin position="245"/>
        <end position="268"/>
    </location>
</feature>
<evidence type="ECO:0000256" key="2">
    <source>
        <dbReference type="ARBA" id="ARBA00008873"/>
    </source>
</evidence>
<reference evidence="10" key="1">
    <citation type="submission" date="2017-02" db="UniProtKB">
        <authorList>
            <consortium name="WormBaseParasite"/>
        </authorList>
    </citation>
    <scope>IDENTIFICATION</scope>
</reference>
<keyword evidence="6 7" id="KW-0472">Membrane</keyword>
<evidence type="ECO:0000256" key="6">
    <source>
        <dbReference type="ARBA" id="ARBA00023136"/>
    </source>
</evidence>
<comment type="similarity">
    <text evidence="2">Belongs to the cation diffusion facilitator (CDF) transporter (TC 2.A.4) family. SLC30A subfamily.</text>
</comment>
<dbReference type="WBParaSite" id="SMUV_0000381301-mRNA-1">
    <property type="protein sequence ID" value="SMUV_0000381301-mRNA-1"/>
    <property type="gene ID" value="SMUV_0000381301"/>
</dbReference>
<feature type="transmembrane region" description="Helical" evidence="7">
    <location>
        <begin position="204"/>
        <end position="225"/>
    </location>
</feature>
<feature type="domain" description="Cation efflux protein transmembrane" evidence="8">
    <location>
        <begin position="178"/>
        <end position="387"/>
    </location>
</feature>
<evidence type="ECO:0000256" key="5">
    <source>
        <dbReference type="ARBA" id="ARBA00022989"/>
    </source>
</evidence>
<evidence type="ECO:0000256" key="4">
    <source>
        <dbReference type="ARBA" id="ARBA00022692"/>
    </source>
</evidence>
<dbReference type="InterPro" id="IPR040177">
    <property type="entry name" value="SLC30A9"/>
</dbReference>
<dbReference type="GO" id="GO:0006882">
    <property type="term" value="P:intracellular zinc ion homeostasis"/>
    <property type="evidence" value="ECO:0007669"/>
    <property type="project" value="TreeGrafter"/>
</dbReference>
<dbReference type="InterPro" id="IPR027469">
    <property type="entry name" value="Cation_efflux_TMD_sf"/>
</dbReference>
<evidence type="ECO:0000313" key="9">
    <source>
        <dbReference type="Proteomes" id="UP000046393"/>
    </source>
</evidence>
<evidence type="ECO:0000313" key="10">
    <source>
        <dbReference type="WBParaSite" id="SMUV_0000381301-mRNA-1"/>
    </source>
</evidence>
<comment type="subcellular location">
    <subcellularLocation>
        <location evidence="1">Membrane</location>
        <topology evidence="1">Multi-pass membrane protein</topology>
    </subcellularLocation>
</comment>
<evidence type="ECO:0000256" key="7">
    <source>
        <dbReference type="SAM" id="Phobius"/>
    </source>
</evidence>
<sequence length="507" mass="56950">MVCPPILMVIKGRQLHQWLLHLGILFMLFQWAEAYLAVFRTVRYGSLRQLHHSQLICSSDRFNGRLFRVAHTSRQFRSYKEEKVGEARAMAIYDLTQQQLAELPQYTQKAFPYNLQFYNIGDVQDKARKVHGSSWNSLSKQRTFIGLGTSKLSDAERMRLRMRIEARNKITKNADRVVLIAFSLNFCDVIGKFLAAYLTGSKSLFAEGIHSTMDTVNQLILLMGIRFSQRNPDLNFPYGYGNMRYVASLISGCGILSFGCGLSVYHGISGLLHSAEMVPLTYAYYALAMSFIFQGCSASIAFREVRRKAALAKMSIFNYVRTSGDPSLNVVLLEDTASVTGVLIASTAVSLSSFFNSCIPDCIGSVMIGCLLGTVATFIIRNNAAHLVGRSLPKRITDDIICRLENDEMIRSVHDVKATALGVEQSRFKAELNFDGRAITNKYISESRNVQSMIQEARAVNDEESLREFMTEHGEKIIDKLGEEVDRIEAEITAKHPDIIHVDLEAL</sequence>
<keyword evidence="5 7" id="KW-1133">Transmembrane helix</keyword>
<name>A0A0N5AHG2_9BILA</name>
<dbReference type="Proteomes" id="UP000046393">
    <property type="component" value="Unplaced"/>
</dbReference>
<dbReference type="PANTHER" id="PTHR13414">
    <property type="entry name" value="HUEL-CATION TRANSPORTER"/>
    <property type="match status" value="1"/>
</dbReference>
<proteinExistence type="inferred from homology"/>
<dbReference type="STRING" id="451379.A0A0N5AHG2"/>
<feature type="transmembrane region" description="Helical" evidence="7">
    <location>
        <begin position="18"/>
        <end position="39"/>
    </location>
</feature>
<dbReference type="Pfam" id="PF01545">
    <property type="entry name" value="Cation_efflux"/>
    <property type="match status" value="1"/>
</dbReference>
<organism evidence="9 10">
    <name type="scientific">Syphacia muris</name>
    <dbReference type="NCBI Taxonomy" id="451379"/>
    <lineage>
        <taxon>Eukaryota</taxon>
        <taxon>Metazoa</taxon>
        <taxon>Ecdysozoa</taxon>
        <taxon>Nematoda</taxon>
        <taxon>Chromadorea</taxon>
        <taxon>Rhabditida</taxon>
        <taxon>Spirurina</taxon>
        <taxon>Oxyuridomorpha</taxon>
        <taxon>Oxyuroidea</taxon>
        <taxon>Oxyuridae</taxon>
        <taxon>Syphacia</taxon>
    </lineage>
</organism>
<protein>
    <submittedName>
        <fullName evidence="10">Solute carrier family 30 member 9</fullName>
    </submittedName>
</protein>
<keyword evidence="4 7" id="KW-0812">Transmembrane</keyword>
<dbReference type="InterPro" id="IPR002524">
    <property type="entry name" value="Cation_efflux"/>
</dbReference>
<dbReference type="SUPFAM" id="SSF161111">
    <property type="entry name" value="Cation efflux protein transmembrane domain-like"/>
    <property type="match status" value="1"/>
</dbReference>
<dbReference type="GO" id="GO:0008324">
    <property type="term" value="F:monoatomic cation transmembrane transporter activity"/>
    <property type="evidence" value="ECO:0007669"/>
    <property type="project" value="InterPro"/>
</dbReference>
<keyword evidence="3" id="KW-0813">Transport</keyword>
<evidence type="ECO:0000256" key="1">
    <source>
        <dbReference type="ARBA" id="ARBA00004141"/>
    </source>
</evidence>
<feature type="transmembrane region" description="Helical" evidence="7">
    <location>
        <begin position="177"/>
        <end position="198"/>
    </location>
</feature>
<dbReference type="NCBIfam" id="TIGR01297">
    <property type="entry name" value="CDF"/>
    <property type="match status" value="1"/>
</dbReference>
<dbReference type="GO" id="GO:0005783">
    <property type="term" value="C:endoplasmic reticulum"/>
    <property type="evidence" value="ECO:0007669"/>
    <property type="project" value="TreeGrafter"/>
</dbReference>
<dbReference type="InterPro" id="IPR058533">
    <property type="entry name" value="Cation_efflux_TM"/>
</dbReference>
<dbReference type="PANTHER" id="PTHR13414:SF9">
    <property type="entry name" value="PROTON-COUPLED ZINC ANTIPORTER SLC30A9, MITOCHONDRIAL"/>
    <property type="match status" value="1"/>
</dbReference>
<dbReference type="Gene3D" id="1.20.1510.10">
    <property type="entry name" value="Cation efflux protein transmembrane domain"/>
    <property type="match status" value="1"/>
</dbReference>
<dbReference type="GO" id="GO:0016020">
    <property type="term" value="C:membrane"/>
    <property type="evidence" value="ECO:0007669"/>
    <property type="project" value="UniProtKB-SubCell"/>
</dbReference>
<evidence type="ECO:0000259" key="8">
    <source>
        <dbReference type="Pfam" id="PF01545"/>
    </source>
</evidence>
<evidence type="ECO:0000256" key="3">
    <source>
        <dbReference type="ARBA" id="ARBA00022448"/>
    </source>
</evidence>
<keyword evidence="9" id="KW-1185">Reference proteome</keyword>